<evidence type="ECO:0000313" key="7">
    <source>
        <dbReference type="EMBL" id="TWP29066.1"/>
    </source>
</evidence>
<dbReference type="EMBL" id="SELH01000016">
    <property type="protein sequence ID" value="TWP29066.1"/>
    <property type="molecule type" value="Genomic_DNA"/>
</dbReference>
<dbReference type="GO" id="GO:1901359">
    <property type="term" value="F:tungstate binding"/>
    <property type="evidence" value="ECO:0007669"/>
    <property type="project" value="UniProtKB-ARBA"/>
</dbReference>
<comment type="similarity">
    <text evidence="1">Belongs to the bacterial solute-binding protein ModA family.</text>
</comment>
<keyword evidence="4" id="KW-0732">Signal</keyword>
<feature type="binding site" evidence="6">
    <location>
        <position position="60"/>
    </location>
    <ligand>
        <name>molybdate</name>
        <dbReference type="ChEBI" id="CHEBI:36264"/>
    </ligand>
</feature>
<dbReference type="RefSeq" id="WP_146261942.1">
    <property type="nucleotide sequence ID" value="NZ_SELH01000016.1"/>
</dbReference>
<keyword evidence="8" id="KW-1185">Reference proteome</keyword>
<sequence>MKIKIILFISAILTIISCSPKEQKVTIAAAANLRYVLDEIKEQYIKENPEVQLQMIYGSSGTLTQQILNGAPYNLFLSADTKFPESIVKKGMAEGLPINYCYGRLAMWSSSIEVSKGLSILTSPQVKKIAVANPSQAPYGETAVNLLKKLNLYNQIENKIVWGENINQTAQFASSGNAEVGFIALSLALAPQMKEKGKYYVIPENQASPIAQAAVLIKGQENNKQAKIFLNYIISPKCSSLWEKYGYGLANKK</sequence>
<evidence type="ECO:0000313" key="8">
    <source>
        <dbReference type="Proteomes" id="UP000319499"/>
    </source>
</evidence>
<reference evidence="7 8" key="1">
    <citation type="submission" date="2019-02" db="EMBL/GenBank/DDBJ databases">
        <title>Apibacter muscae sp. nov.: a novel member of the house fly microbiota.</title>
        <authorList>
            <person name="Park R."/>
        </authorList>
    </citation>
    <scope>NUCLEOTIDE SEQUENCE [LARGE SCALE GENOMIC DNA]</scope>
    <source>
        <strain evidence="7 8">AL1</strain>
    </source>
</reference>
<dbReference type="PANTHER" id="PTHR30632:SF14">
    <property type="entry name" value="TUNGSTATE_MOLYBDATE_CHROMATE-BINDING PROTEIN MODA"/>
    <property type="match status" value="1"/>
</dbReference>
<dbReference type="Gene3D" id="3.40.190.10">
    <property type="entry name" value="Periplasmic binding protein-like II"/>
    <property type="match status" value="2"/>
</dbReference>
<dbReference type="OrthoDB" id="9785015at2"/>
<dbReference type="Pfam" id="PF13531">
    <property type="entry name" value="SBP_bac_11"/>
    <property type="match status" value="1"/>
</dbReference>
<comment type="caution">
    <text evidence="7">The sequence shown here is derived from an EMBL/GenBank/DDBJ whole genome shotgun (WGS) entry which is preliminary data.</text>
</comment>
<dbReference type="NCBIfam" id="TIGR01256">
    <property type="entry name" value="modA"/>
    <property type="match status" value="1"/>
</dbReference>
<dbReference type="PANTHER" id="PTHR30632">
    <property type="entry name" value="MOLYBDATE-BINDING PERIPLASMIC PROTEIN"/>
    <property type="match status" value="1"/>
</dbReference>
<dbReference type="CDD" id="cd13539">
    <property type="entry name" value="PBP2_AvModA"/>
    <property type="match status" value="1"/>
</dbReference>
<dbReference type="SUPFAM" id="SSF53850">
    <property type="entry name" value="Periplasmic binding protein-like II"/>
    <property type="match status" value="1"/>
</dbReference>
<comment type="subunit">
    <text evidence="5">The complex is composed of two ATP-binding proteins (ModC), two transmembrane proteins (ModB) and a solute-binding protein (ModA).</text>
</comment>
<dbReference type="AlphaFoldDB" id="A0A563DFP9"/>
<dbReference type="InterPro" id="IPR050682">
    <property type="entry name" value="ModA/WtpA"/>
</dbReference>
<dbReference type="InterPro" id="IPR044084">
    <property type="entry name" value="AvModA-like_subst-bd"/>
</dbReference>
<evidence type="ECO:0000256" key="2">
    <source>
        <dbReference type="ARBA" id="ARBA00022505"/>
    </source>
</evidence>
<accession>A0A563DFP9</accession>
<name>A0A563DFP9_9FLAO</name>
<dbReference type="InterPro" id="IPR005950">
    <property type="entry name" value="ModA"/>
</dbReference>
<protein>
    <submittedName>
        <fullName evidence="7">Molybdate ABC transporter substrate-binding protein</fullName>
    </submittedName>
</protein>
<evidence type="ECO:0000256" key="3">
    <source>
        <dbReference type="ARBA" id="ARBA00022723"/>
    </source>
</evidence>
<organism evidence="7 8">
    <name type="scientific">Apibacter muscae</name>
    <dbReference type="NCBI Taxonomy" id="2509004"/>
    <lineage>
        <taxon>Bacteria</taxon>
        <taxon>Pseudomonadati</taxon>
        <taxon>Bacteroidota</taxon>
        <taxon>Flavobacteriia</taxon>
        <taxon>Flavobacteriales</taxon>
        <taxon>Weeksellaceae</taxon>
        <taxon>Apibacter</taxon>
    </lineage>
</organism>
<evidence type="ECO:0000256" key="6">
    <source>
        <dbReference type="PIRSR" id="PIRSR004846-1"/>
    </source>
</evidence>
<dbReference type="GO" id="GO:0015689">
    <property type="term" value="P:molybdate ion transport"/>
    <property type="evidence" value="ECO:0007669"/>
    <property type="project" value="InterPro"/>
</dbReference>
<dbReference type="FunFam" id="3.40.190.10:FF:000035">
    <property type="entry name" value="Molybdate ABC transporter substrate-binding protein"/>
    <property type="match status" value="1"/>
</dbReference>
<keyword evidence="3 6" id="KW-0479">Metal-binding</keyword>
<evidence type="ECO:0000256" key="1">
    <source>
        <dbReference type="ARBA" id="ARBA00009175"/>
    </source>
</evidence>
<evidence type="ECO:0000256" key="5">
    <source>
        <dbReference type="ARBA" id="ARBA00062515"/>
    </source>
</evidence>
<dbReference type="Proteomes" id="UP000319499">
    <property type="component" value="Unassembled WGS sequence"/>
</dbReference>
<gene>
    <name evidence="7" type="primary">modA</name>
    <name evidence="7" type="ORF">ETU09_04285</name>
</gene>
<dbReference type="PROSITE" id="PS51257">
    <property type="entry name" value="PROKAR_LIPOPROTEIN"/>
    <property type="match status" value="1"/>
</dbReference>
<proteinExistence type="inferred from homology"/>
<dbReference type="PIRSF" id="PIRSF004846">
    <property type="entry name" value="ModA"/>
    <property type="match status" value="1"/>
</dbReference>
<evidence type="ECO:0000256" key="4">
    <source>
        <dbReference type="ARBA" id="ARBA00022729"/>
    </source>
</evidence>
<dbReference type="GO" id="GO:0046872">
    <property type="term" value="F:metal ion binding"/>
    <property type="evidence" value="ECO:0007669"/>
    <property type="project" value="UniProtKB-KW"/>
</dbReference>
<feature type="binding site" evidence="6">
    <location>
        <position position="166"/>
    </location>
    <ligand>
        <name>molybdate</name>
        <dbReference type="ChEBI" id="CHEBI:36264"/>
    </ligand>
</feature>
<dbReference type="GO" id="GO:0030973">
    <property type="term" value="F:molybdate ion binding"/>
    <property type="evidence" value="ECO:0007669"/>
    <property type="project" value="InterPro"/>
</dbReference>
<keyword evidence="2 6" id="KW-0500">Molybdenum</keyword>